<dbReference type="EMBL" id="RCHU02000005">
    <property type="protein sequence ID" value="KAL3592725.1"/>
    <property type="molecule type" value="Genomic_DNA"/>
</dbReference>
<organism evidence="1 2">
    <name type="scientific">Populus alba</name>
    <name type="common">White poplar</name>
    <dbReference type="NCBI Taxonomy" id="43335"/>
    <lineage>
        <taxon>Eukaryota</taxon>
        <taxon>Viridiplantae</taxon>
        <taxon>Streptophyta</taxon>
        <taxon>Embryophyta</taxon>
        <taxon>Tracheophyta</taxon>
        <taxon>Spermatophyta</taxon>
        <taxon>Magnoliopsida</taxon>
        <taxon>eudicotyledons</taxon>
        <taxon>Gunneridae</taxon>
        <taxon>Pentapetalae</taxon>
        <taxon>rosids</taxon>
        <taxon>fabids</taxon>
        <taxon>Malpighiales</taxon>
        <taxon>Salicaceae</taxon>
        <taxon>Saliceae</taxon>
        <taxon>Populus</taxon>
    </lineage>
</organism>
<protein>
    <submittedName>
        <fullName evidence="1">Uncharacterized protein</fullName>
    </submittedName>
</protein>
<name>A0ACC4CDQ6_POPAL</name>
<reference evidence="1 2" key="1">
    <citation type="journal article" date="2024" name="Plant Biotechnol. J.">
        <title>Genome and CRISPR/Cas9 system of a widespread forest tree (Populus alba) in the world.</title>
        <authorList>
            <person name="Liu Y.J."/>
            <person name="Jiang P.F."/>
            <person name="Han X.M."/>
            <person name="Li X.Y."/>
            <person name="Wang H.M."/>
            <person name="Wang Y.J."/>
            <person name="Wang X.X."/>
            <person name="Zeng Q.Y."/>
        </authorList>
    </citation>
    <scope>NUCLEOTIDE SEQUENCE [LARGE SCALE GENOMIC DNA]</scope>
    <source>
        <strain evidence="2">cv. PAL-ZL1</strain>
    </source>
</reference>
<dbReference type="Proteomes" id="UP000309997">
    <property type="component" value="Unassembled WGS sequence"/>
</dbReference>
<gene>
    <name evidence="1" type="ORF">D5086_011365</name>
</gene>
<proteinExistence type="predicted"/>
<evidence type="ECO:0000313" key="1">
    <source>
        <dbReference type="EMBL" id="KAL3592725.1"/>
    </source>
</evidence>
<accession>A0ACC4CDQ6</accession>
<comment type="caution">
    <text evidence="1">The sequence shown here is derived from an EMBL/GenBank/DDBJ whole genome shotgun (WGS) entry which is preliminary data.</text>
</comment>
<sequence>MKCVLGMVGDGFALVVTDTSSVHSILTRARTRSPSSARGEASGESGRRDGIDAEGDSTGRIPAVVGGASTGSGGDAGVNGRVISDSGAGASATALEAAKNNLVITRSERSLPRGLKGEAAVGGRVGPSKTGPANVPVKQIS</sequence>
<evidence type="ECO:0000313" key="2">
    <source>
        <dbReference type="Proteomes" id="UP000309997"/>
    </source>
</evidence>
<keyword evidence="2" id="KW-1185">Reference proteome</keyword>